<evidence type="ECO:0000313" key="2">
    <source>
        <dbReference type="Proteomes" id="UP000324222"/>
    </source>
</evidence>
<name>A0A5B7HBB8_PORTR</name>
<organism evidence="1 2">
    <name type="scientific">Portunus trituberculatus</name>
    <name type="common">Swimming crab</name>
    <name type="synonym">Neptunus trituberculatus</name>
    <dbReference type="NCBI Taxonomy" id="210409"/>
    <lineage>
        <taxon>Eukaryota</taxon>
        <taxon>Metazoa</taxon>
        <taxon>Ecdysozoa</taxon>
        <taxon>Arthropoda</taxon>
        <taxon>Crustacea</taxon>
        <taxon>Multicrustacea</taxon>
        <taxon>Malacostraca</taxon>
        <taxon>Eumalacostraca</taxon>
        <taxon>Eucarida</taxon>
        <taxon>Decapoda</taxon>
        <taxon>Pleocyemata</taxon>
        <taxon>Brachyura</taxon>
        <taxon>Eubrachyura</taxon>
        <taxon>Portunoidea</taxon>
        <taxon>Portunidae</taxon>
        <taxon>Portuninae</taxon>
        <taxon>Portunus</taxon>
    </lineage>
</organism>
<accession>A0A5B7HBB8</accession>
<protein>
    <submittedName>
        <fullName evidence="1">Uncharacterized protein</fullName>
    </submittedName>
</protein>
<dbReference type="AlphaFoldDB" id="A0A5B7HBB8"/>
<dbReference type="EMBL" id="VSRR010026019">
    <property type="protein sequence ID" value="MPC67286.1"/>
    <property type="molecule type" value="Genomic_DNA"/>
</dbReference>
<keyword evidence="2" id="KW-1185">Reference proteome</keyword>
<reference evidence="1 2" key="1">
    <citation type="submission" date="2019-05" db="EMBL/GenBank/DDBJ databases">
        <title>Another draft genome of Portunus trituberculatus and its Hox gene families provides insights of decapod evolution.</title>
        <authorList>
            <person name="Jeong J.-H."/>
            <person name="Song I."/>
            <person name="Kim S."/>
            <person name="Choi T."/>
            <person name="Kim D."/>
            <person name="Ryu S."/>
            <person name="Kim W."/>
        </authorList>
    </citation>
    <scope>NUCLEOTIDE SEQUENCE [LARGE SCALE GENOMIC DNA]</scope>
    <source>
        <tissue evidence="1">Muscle</tissue>
    </source>
</reference>
<sequence length="64" mass="6908">MLVDEVMKDGYVDVFKVRGNDRSKDIDKDGVVVVVERQVEVEGLVVWSGGLVGRSGAAGIDNTE</sequence>
<dbReference type="Proteomes" id="UP000324222">
    <property type="component" value="Unassembled WGS sequence"/>
</dbReference>
<proteinExistence type="predicted"/>
<comment type="caution">
    <text evidence="1">The sequence shown here is derived from an EMBL/GenBank/DDBJ whole genome shotgun (WGS) entry which is preliminary data.</text>
</comment>
<evidence type="ECO:0000313" key="1">
    <source>
        <dbReference type="EMBL" id="MPC67286.1"/>
    </source>
</evidence>
<gene>
    <name evidence="1" type="ORF">E2C01_061459</name>
</gene>